<feature type="domain" description="DUF6970" evidence="3">
    <location>
        <begin position="77"/>
        <end position="152"/>
    </location>
</feature>
<sequence>MRFLASVAAGLLLFAAACTSDRVEFGTPTKAPESGFVSQPNTPAPTSANTVDEVPARLMESDTTHRPAWLKSRIDAILAERKRNPKIRILTYQYRDQTVYWESAPCCDQFSILYDTQGKVICNPDGGITGKGDGKCADFNKNKTNEKMVWQDPR</sequence>
<evidence type="ECO:0000313" key="4">
    <source>
        <dbReference type="EMBL" id="MDO7875166.1"/>
    </source>
</evidence>
<keyword evidence="2" id="KW-0732">Signal</keyword>
<evidence type="ECO:0000259" key="3">
    <source>
        <dbReference type="Pfam" id="PF22311"/>
    </source>
</evidence>
<proteinExistence type="predicted"/>
<dbReference type="PROSITE" id="PS51257">
    <property type="entry name" value="PROKAR_LIPOPROTEIN"/>
    <property type="match status" value="1"/>
</dbReference>
<dbReference type="EMBL" id="JAUQSY010000006">
    <property type="protein sequence ID" value="MDO7875166.1"/>
    <property type="molecule type" value="Genomic_DNA"/>
</dbReference>
<dbReference type="Proteomes" id="UP001176429">
    <property type="component" value="Unassembled WGS sequence"/>
</dbReference>
<comment type="caution">
    <text evidence="4">The sequence shown here is derived from an EMBL/GenBank/DDBJ whole genome shotgun (WGS) entry which is preliminary data.</text>
</comment>
<protein>
    <recommendedName>
        <fullName evidence="3">DUF6970 domain-containing protein</fullName>
    </recommendedName>
</protein>
<dbReference type="RefSeq" id="WP_305006484.1">
    <property type="nucleotide sequence ID" value="NZ_JAUQSY010000006.1"/>
</dbReference>
<evidence type="ECO:0000256" key="2">
    <source>
        <dbReference type="SAM" id="SignalP"/>
    </source>
</evidence>
<evidence type="ECO:0000256" key="1">
    <source>
        <dbReference type="SAM" id="MobiDB-lite"/>
    </source>
</evidence>
<reference evidence="4" key="1">
    <citation type="submission" date="2023-07" db="EMBL/GenBank/DDBJ databases">
        <authorList>
            <person name="Kim M.K."/>
        </authorList>
    </citation>
    <scope>NUCLEOTIDE SEQUENCE</scope>
    <source>
        <strain evidence="4">ASUV-10-1</strain>
    </source>
</reference>
<name>A0ABT9BA74_9BACT</name>
<accession>A0ABT9BA74</accession>
<dbReference type="Pfam" id="PF22311">
    <property type="entry name" value="DUF6970"/>
    <property type="match status" value="1"/>
</dbReference>
<organism evidence="4 5">
    <name type="scientific">Hymenobacter aranciens</name>
    <dbReference type="NCBI Taxonomy" id="3063996"/>
    <lineage>
        <taxon>Bacteria</taxon>
        <taxon>Pseudomonadati</taxon>
        <taxon>Bacteroidota</taxon>
        <taxon>Cytophagia</taxon>
        <taxon>Cytophagales</taxon>
        <taxon>Hymenobacteraceae</taxon>
        <taxon>Hymenobacter</taxon>
    </lineage>
</organism>
<feature type="signal peptide" evidence="2">
    <location>
        <begin position="1"/>
        <end position="19"/>
    </location>
</feature>
<gene>
    <name evidence="4" type="ORF">Q5H93_10520</name>
</gene>
<evidence type="ECO:0000313" key="5">
    <source>
        <dbReference type="Proteomes" id="UP001176429"/>
    </source>
</evidence>
<feature type="region of interest" description="Disordered" evidence="1">
    <location>
        <begin position="29"/>
        <end position="49"/>
    </location>
</feature>
<feature type="compositionally biased region" description="Polar residues" evidence="1">
    <location>
        <begin position="36"/>
        <end position="49"/>
    </location>
</feature>
<feature type="chain" id="PRO_5046194695" description="DUF6970 domain-containing protein" evidence="2">
    <location>
        <begin position="20"/>
        <end position="154"/>
    </location>
</feature>
<keyword evidence="5" id="KW-1185">Reference proteome</keyword>
<dbReference type="InterPro" id="IPR054243">
    <property type="entry name" value="DUF6970"/>
</dbReference>